<dbReference type="InParanoid" id="A7SVN3"/>
<dbReference type="InterPro" id="IPR026721">
    <property type="entry name" value="TMEM18"/>
</dbReference>
<keyword evidence="1" id="KW-1133">Transmembrane helix</keyword>
<proteinExistence type="predicted"/>
<organism evidence="2 3">
    <name type="scientific">Nematostella vectensis</name>
    <name type="common">Starlet sea anemone</name>
    <dbReference type="NCBI Taxonomy" id="45351"/>
    <lineage>
        <taxon>Eukaryota</taxon>
        <taxon>Metazoa</taxon>
        <taxon>Cnidaria</taxon>
        <taxon>Anthozoa</taxon>
        <taxon>Hexacorallia</taxon>
        <taxon>Actiniaria</taxon>
        <taxon>Edwardsiidae</taxon>
        <taxon>Nematostella</taxon>
    </lineage>
</organism>
<dbReference type="FunCoup" id="A7SVN3">
    <property type="interactions" value="274"/>
</dbReference>
<dbReference type="STRING" id="45351.A7SVN3"/>
<dbReference type="Proteomes" id="UP000001593">
    <property type="component" value="Unassembled WGS sequence"/>
</dbReference>
<keyword evidence="3" id="KW-1185">Reference proteome</keyword>
<dbReference type="OMA" id="FRMFISC"/>
<dbReference type="eggNOG" id="ENOG502RZ4T">
    <property type="taxonomic scope" value="Eukaryota"/>
</dbReference>
<evidence type="ECO:0000256" key="1">
    <source>
        <dbReference type="SAM" id="Phobius"/>
    </source>
</evidence>
<keyword evidence="1" id="KW-0812">Transmembrane</keyword>
<dbReference type="PhylomeDB" id="A7SVN3"/>
<dbReference type="HOGENOM" id="CLU_2040823_0_0_1"/>
<evidence type="ECO:0000313" key="3">
    <source>
        <dbReference type="Proteomes" id="UP000001593"/>
    </source>
</evidence>
<keyword evidence="1" id="KW-0472">Membrane</keyword>
<evidence type="ECO:0000313" key="2">
    <source>
        <dbReference type="EMBL" id="EDO32237.1"/>
    </source>
</evidence>
<feature type="transmembrane region" description="Helical" evidence="1">
    <location>
        <begin position="64"/>
        <end position="96"/>
    </location>
</feature>
<accession>A7SVN3</accession>
<gene>
    <name evidence="2" type="ORF">NEMVEDRAFT_v1g218187</name>
</gene>
<reference evidence="2 3" key="1">
    <citation type="journal article" date="2007" name="Science">
        <title>Sea anemone genome reveals ancestral eumetazoan gene repertoire and genomic organization.</title>
        <authorList>
            <person name="Putnam N.H."/>
            <person name="Srivastava M."/>
            <person name="Hellsten U."/>
            <person name="Dirks B."/>
            <person name="Chapman J."/>
            <person name="Salamov A."/>
            <person name="Terry A."/>
            <person name="Shapiro H."/>
            <person name="Lindquist E."/>
            <person name="Kapitonov V.V."/>
            <person name="Jurka J."/>
            <person name="Genikhovich G."/>
            <person name="Grigoriev I.V."/>
            <person name="Lucas S.M."/>
            <person name="Steele R.E."/>
            <person name="Finnerty J.R."/>
            <person name="Technau U."/>
            <person name="Martindale M.Q."/>
            <person name="Rokhsar D.S."/>
        </authorList>
    </citation>
    <scope>NUCLEOTIDE SEQUENCE [LARGE SCALE GENOMIC DNA]</scope>
    <source>
        <strain evidence="3">CH2 X CH6</strain>
    </source>
</reference>
<dbReference type="GO" id="GO:0031965">
    <property type="term" value="C:nuclear membrane"/>
    <property type="evidence" value="ECO:0000318"/>
    <property type="project" value="GO_Central"/>
</dbReference>
<name>A7SVN3_NEMVE</name>
<protein>
    <submittedName>
        <fullName evidence="2">Uncharacterized protein</fullName>
    </submittedName>
</protein>
<dbReference type="AlphaFoldDB" id="A7SVN3"/>
<dbReference type="Pfam" id="PF14770">
    <property type="entry name" value="TMEM18"/>
    <property type="match status" value="1"/>
</dbReference>
<sequence length="121" mass="13802">MGAFRMFISCMPTSSIKPTTCTISTSSMPTSNMGLVYASEQLNILGERHWRKFAREQYFDSSGLFISVILSVPVLFNCFVILVSWLWTACSMLIVVGKGRVREKQRQLVKEAKEEEKKKIK</sequence>
<dbReference type="EMBL" id="DS469840">
    <property type="protein sequence ID" value="EDO32237.1"/>
    <property type="molecule type" value="Genomic_DNA"/>
</dbReference>